<evidence type="ECO:0000259" key="6">
    <source>
        <dbReference type="PROSITE" id="PS00716"/>
    </source>
</evidence>
<dbReference type="Pfam" id="PF04539">
    <property type="entry name" value="Sigma70_r3"/>
    <property type="match status" value="1"/>
</dbReference>
<protein>
    <submittedName>
        <fullName evidence="7">Sigma factor</fullName>
    </submittedName>
</protein>
<evidence type="ECO:0000256" key="2">
    <source>
        <dbReference type="ARBA" id="ARBA00023015"/>
    </source>
</evidence>
<reference evidence="7" key="1">
    <citation type="journal article" date="2015" name="Plant Cell">
        <title>Coordinated rates of evolution between interacting plastid and nuclear genes in Geraniaceae.</title>
        <authorList>
            <person name="Zhang J."/>
            <person name="Ruhlman T.A."/>
            <person name="Sabir J."/>
            <person name="Blazier J.C."/>
            <person name="Jansen R.K."/>
        </authorList>
    </citation>
    <scope>NUCLEOTIDE SEQUENCE</scope>
</reference>
<feature type="domain" description="RNA polymerase sigma-70" evidence="6">
    <location>
        <begin position="512"/>
        <end position="538"/>
    </location>
</feature>
<dbReference type="EMBL" id="KJ916921">
    <property type="protein sequence ID" value="AKC88690.1"/>
    <property type="molecule type" value="mRNA"/>
</dbReference>
<dbReference type="GO" id="GO:0071482">
    <property type="term" value="P:cellular response to light stimulus"/>
    <property type="evidence" value="ECO:0007669"/>
    <property type="project" value="UniProtKB-ARBA"/>
</dbReference>
<dbReference type="Gene3D" id="1.10.10.10">
    <property type="entry name" value="Winged helix-like DNA-binding domain superfamily/Winged helix DNA-binding domain"/>
    <property type="match status" value="2"/>
</dbReference>
<dbReference type="GO" id="GO:0006352">
    <property type="term" value="P:DNA-templated transcription initiation"/>
    <property type="evidence" value="ECO:0007669"/>
    <property type="project" value="InterPro"/>
</dbReference>
<dbReference type="InterPro" id="IPR050239">
    <property type="entry name" value="Sigma-70_RNA_pol_init_factors"/>
</dbReference>
<dbReference type="InterPro" id="IPR013324">
    <property type="entry name" value="RNA_pol_sigma_r3/r4-like"/>
</dbReference>
<name>A0A0G2STQ0_9ROSI</name>
<organism evidence="7">
    <name type="scientific">Melianthus villosus</name>
    <dbReference type="NCBI Taxonomy" id="377280"/>
    <lineage>
        <taxon>Eukaryota</taxon>
        <taxon>Viridiplantae</taxon>
        <taxon>Streptophyta</taxon>
        <taxon>Embryophyta</taxon>
        <taxon>Tracheophyta</taxon>
        <taxon>Spermatophyta</taxon>
        <taxon>Magnoliopsida</taxon>
        <taxon>eudicotyledons</taxon>
        <taxon>Gunneridae</taxon>
        <taxon>Pentapetalae</taxon>
        <taxon>rosids</taxon>
        <taxon>malvids</taxon>
        <taxon>Geraniales</taxon>
        <taxon>Francoaceae</taxon>
        <taxon>Melianthus</taxon>
    </lineage>
</organism>
<evidence type="ECO:0000256" key="4">
    <source>
        <dbReference type="ARBA" id="ARBA00023125"/>
    </source>
</evidence>
<dbReference type="CDD" id="cd06171">
    <property type="entry name" value="Sigma70_r4"/>
    <property type="match status" value="1"/>
</dbReference>
<dbReference type="PROSITE" id="PS00716">
    <property type="entry name" value="SIGMA70_2"/>
    <property type="match status" value="1"/>
</dbReference>
<keyword evidence="5" id="KW-0804">Transcription</keyword>
<dbReference type="InterPro" id="IPR000943">
    <property type="entry name" value="RNA_pol_sigma70"/>
</dbReference>
<sequence>MGIGFKLHLKWGFPLQSHPLPDSPSRLSSSSVRGREAYISSASLSFLSNISEEGDTCYRNLLNAKACSFASPQTLDGGSLKFEEMKINIGKRSGSNLRNMIDGNQRLGEGRYTSQISLETCNISQFRLLVQNLDTLEGTFVDSNISLLEKDILKQLEKLGARKLFDTRLSRTLRASNLFDLSDVPIGNIKDPETNTIMGDQIGKTFVCSGKKAERKSRRARASENSNKMSSISLPLKAVRKGFQKPTLSSRGRRTMIARNEAEMSRGVKVIADLERIKTILEKETGRIATLSSWAEAAGVDKKDLHQHLLYGWYCRDELLRSTRSLVLYLARNYRGLGIAHEDLLQSGNLGVLQGAERFDHTRGYKLSTYVQYWIRKSMSRTVAQHARGVKIPYTLSRVINQIQKARRSLSSIHGNFPDDTEIAKATGLSLEKIGTAKKCFRVVGSIDQKLEDCFSVKYMELTPDISVPNPEESVMRQHMIKGIYDLLKCLDQREMQVLVLRFGLHNHHPKSLEEIGRIFHVSKEWIRRVEKKALTNLRNAENGRELGHYLSGGVIVI</sequence>
<dbReference type="GO" id="GO:0016987">
    <property type="term" value="F:sigma factor activity"/>
    <property type="evidence" value="ECO:0007669"/>
    <property type="project" value="UniProtKB-KW"/>
</dbReference>
<dbReference type="InterPro" id="IPR014284">
    <property type="entry name" value="RNA_pol_sigma-70_dom"/>
</dbReference>
<dbReference type="InterPro" id="IPR036388">
    <property type="entry name" value="WH-like_DNA-bd_sf"/>
</dbReference>
<gene>
    <name evidence="7" type="primary">sig3</name>
</gene>
<dbReference type="InterPro" id="IPR007624">
    <property type="entry name" value="RNA_pol_sigma70_r3"/>
</dbReference>
<dbReference type="SUPFAM" id="SSF88659">
    <property type="entry name" value="Sigma3 and sigma4 domains of RNA polymerase sigma factors"/>
    <property type="match status" value="2"/>
</dbReference>
<dbReference type="AlphaFoldDB" id="A0A0G2STQ0"/>
<keyword evidence="2" id="KW-0805">Transcription regulation</keyword>
<dbReference type="Pfam" id="PF04545">
    <property type="entry name" value="Sigma70_r4"/>
    <property type="match status" value="1"/>
</dbReference>
<dbReference type="Gene3D" id="1.20.120.1810">
    <property type="match status" value="1"/>
</dbReference>
<dbReference type="PRINTS" id="PR00046">
    <property type="entry name" value="SIGMA70FCT"/>
</dbReference>
<dbReference type="Pfam" id="PF04542">
    <property type="entry name" value="Sigma70_r2"/>
    <property type="match status" value="1"/>
</dbReference>
<dbReference type="PANTHER" id="PTHR30603">
    <property type="entry name" value="RNA POLYMERASE SIGMA FACTOR RPO"/>
    <property type="match status" value="1"/>
</dbReference>
<comment type="similarity">
    <text evidence="1">Belongs to the sigma-70 factor family.</text>
</comment>
<dbReference type="InterPro" id="IPR007627">
    <property type="entry name" value="RNA_pol_sigma70_r2"/>
</dbReference>
<dbReference type="SUPFAM" id="SSF88946">
    <property type="entry name" value="Sigma2 domain of RNA polymerase sigma factors"/>
    <property type="match status" value="1"/>
</dbReference>
<dbReference type="PANTHER" id="PTHR30603:SF13">
    <property type="entry name" value="RNA POLYMERASE SIGMA FACTOR SIGC"/>
    <property type="match status" value="1"/>
</dbReference>
<keyword evidence="3" id="KW-0731">Sigma factor</keyword>
<dbReference type="InterPro" id="IPR007630">
    <property type="entry name" value="RNA_pol_sigma70_r4"/>
</dbReference>
<evidence type="ECO:0000256" key="1">
    <source>
        <dbReference type="ARBA" id="ARBA00007788"/>
    </source>
</evidence>
<dbReference type="GO" id="GO:0003677">
    <property type="term" value="F:DNA binding"/>
    <property type="evidence" value="ECO:0007669"/>
    <property type="project" value="UniProtKB-KW"/>
</dbReference>
<evidence type="ECO:0000256" key="5">
    <source>
        <dbReference type="ARBA" id="ARBA00023163"/>
    </source>
</evidence>
<evidence type="ECO:0000313" key="7">
    <source>
        <dbReference type="EMBL" id="AKC88690.1"/>
    </source>
</evidence>
<proteinExistence type="evidence at transcript level"/>
<dbReference type="InterPro" id="IPR013325">
    <property type="entry name" value="RNA_pol_sigma_r2"/>
</dbReference>
<keyword evidence="4" id="KW-0238">DNA-binding</keyword>
<dbReference type="NCBIfam" id="TIGR02937">
    <property type="entry name" value="sigma70-ECF"/>
    <property type="match status" value="1"/>
</dbReference>
<accession>A0A0G2STQ0</accession>
<evidence type="ECO:0000256" key="3">
    <source>
        <dbReference type="ARBA" id="ARBA00023082"/>
    </source>
</evidence>